<comment type="caution">
    <text evidence="1">The sequence shown here is derived from an EMBL/GenBank/DDBJ whole genome shotgun (WGS) entry which is preliminary data.</text>
</comment>
<proteinExistence type="predicted"/>
<evidence type="ECO:0000313" key="2">
    <source>
        <dbReference type="Proteomes" id="UP001396898"/>
    </source>
</evidence>
<accession>A0ABR1RCM1</accession>
<gene>
    <name evidence="1" type="ORF">PG991_010801</name>
</gene>
<reference evidence="1 2" key="1">
    <citation type="submission" date="2023-01" db="EMBL/GenBank/DDBJ databases">
        <title>Analysis of 21 Apiospora genomes using comparative genomics revels a genus with tremendous synthesis potential of carbohydrate active enzymes and secondary metabolites.</title>
        <authorList>
            <person name="Sorensen T."/>
        </authorList>
    </citation>
    <scope>NUCLEOTIDE SEQUENCE [LARGE SCALE GENOMIC DNA]</scope>
    <source>
        <strain evidence="1 2">CBS 20057</strain>
    </source>
</reference>
<evidence type="ECO:0000313" key="1">
    <source>
        <dbReference type="EMBL" id="KAK8008250.1"/>
    </source>
</evidence>
<name>A0ABR1RCM1_9PEZI</name>
<dbReference type="EMBL" id="JAQQWI010000016">
    <property type="protein sequence ID" value="KAK8008250.1"/>
    <property type="molecule type" value="Genomic_DNA"/>
</dbReference>
<keyword evidence="2" id="KW-1185">Reference proteome</keyword>
<organism evidence="1 2">
    <name type="scientific">Apiospora marii</name>
    <dbReference type="NCBI Taxonomy" id="335849"/>
    <lineage>
        <taxon>Eukaryota</taxon>
        <taxon>Fungi</taxon>
        <taxon>Dikarya</taxon>
        <taxon>Ascomycota</taxon>
        <taxon>Pezizomycotina</taxon>
        <taxon>Sordariomycetes</taxon>
        <taxon>Xylariomycetidae</taxon>
        <taxon>Amphisphaeriales</taxon>
        <taxon>Apiosporaceae</taxon>
        <taxon>Apiospora</taxon>
    </lineage>
</organism>
<dbReference type="Pfam" id="PF14022">
    <property type="entry name" value="DUF4238"/>
    <property type="match status" value="1"/>
</dbReference>
<sequence length="191" mass="21863">MQFRLGEVGKTCGKVDLYCDDRGGENTKQIESLFSELESGASSIFRKIVDAVAEDRDHVDILEENVHTLFKFMHLSLKRSTQRRNETEDPRGENDYIFQRLVEASKARGGSLDPKQFWLQDLLYLLQTSHEQTLRDAEEIKGASSAGTYKHFVDEYVLQIWKAAAGYEFFLNERLVDFEGNTQSQLGIEAT</sequence>
<dbReference type="InterPro" id="IPR025332">
    <property type="entry name" value="DUF4238"/>
</dbReference>
<dbReference type="Proteomes" id="UP001396898">
    <property type="component" value="Unassembled WGS sequence"/>
</dbReference>
<protein>
    <submittedName>
        <fullName evidence="1">Uncharacterized protein</fullName>
    </submittedName>
</protein>